<proteinExistence type="predicted"/>
<evidence type="ECO:0000313" key="3">
    <source>
        <dbReference type="Proteomes" id="UP000807306"/>
    </source>
</evidence>
<dbReference type="OrthoDB" id="3260379at2759"/>
<dbReference type="Proteomes" id="UP000807306">
    <property type="component" value="Unassembled WGS sequence"/>
</dbReference>
<reference evidence="2" key="1">
    <citation type="submission" date="2020-11" db="EMBL/GenBank/DDBJ databases">
        <authorList>
            <consortium name="DOE Joint Genome Institute"/>
            <person name="Ahrendt S."/>
            <person name="Riley R."/>
            <person name="Andreopoulos W."/>
            <person name="Labutti K."/>
            <person name="Pangilinan J."/>
            <person name="Ruiz-Duenas F.J."/>
            <person name="Barrasa J.M."/>
            <person name="Sanchez-Garcia M."/>
            <person name="Camarero S."/>
            <person name="Miyauchi S."/>
            <person name="Serrano A."/>
            <person name="Linde D."/>
            <person name="Babiker R."/>
            <person name="Drula E."/>
            <person name="Ayuso-Fernandez I."/>
            <person name="Pacheco R."/>
            <person name="Padilla G."/>
            <person name="Ferreira P."/>
            <person name="Barriuso J."/>
            <person name="Kellner H."/>
            <person name="Castanera R."/>
            <person name="Alfaro M."/>
            <person name="Ramirez L."/>
            <person name="Pisabarro A.G."/>
            <person name="Kuo A."/>
            <person name="Tritt A."/>
            <person name="Lipzen A."/>
            <person name="He G."/>
            <person name="Yan M."/>
            <person name="Ng V."/>
            <person name="Cullen D."/>
            <person name="Martin F."/>
            <person name="Rosso M.-N."/>
            <person name="Henrissat B."/>
            <person name="Hibbett D."/>
            <person name="Martinez A.T."/>
            <person name="Grigoriev I.V."/>
        </authorList>
    </citation>
    <scope>NUCLEOTIDE SEQUENCE</scope>
    <source>
        <strain evidence="2">CBS 506.95</strain>
    </source>
</reference>
<organism evidence="2 3">
    <name type="scientific">Crepidotus variabilis</name>
    <dbReference type="NCBI Taxonomy" id="179855"/>
    <lineage>
        <taxon>Eukaryota</taxon>
        <taxon>Fungi</taxon>
        <taxon>Dikarya</taxon>
        <taxon>Basidiomycota</taxon>
        <taxon>Agaricomycotina</taxon>
        <taxon>Agaricomycetes</taxon>
        <taxon>Agaricomycetidae</taxon>
        <taxon>Agaricales</taxon>
        <taxon>Agaricineae</taxon>
        <taxon>Crepidotaceae</taxon>
        <taxon>Crepidotus</taxon>
    </lineage>
</organism>
<name>A0A9P6EKI0_9AGAR</name>
<sequence length="240" mass="26212">MSKRRVPAALHNELSEYAALLRALRTRDTMDVTKHLVKPSPFAVLPNQVGPSNQVPLVSQEDFEGSVNSVSTAGSSDSREDTPSSAGTQSVKKGQEKAATNSGKAIQVQRDHWTRWPLLLDDVATPEWTLEDEIAAIASGVLKMNPTPFPAFHSNEAESYAEDDFISLNMEIDEDDPDHPHYASFLTYTSANVLSAIFAQLASYIPARAASLQNRTEALNWRGIIDAVVSCNDPEVSNSE</sequence>
<keyword evidence="3" id="KW-1185">Reference proteome</keyword>
<gene>
    <name evidence="2" type="ORF">CPB83DRAFT_165158</name>
</gene>
<dbReference type="EMBL" id="MU157839">
    <property type="protein sequence ID" value="KAF9530518.1"/>
    <property type="molecule type" value="Genomic_DNA"/>
</dbReference>
<evidence type="ECO:0000313" key="2">
    <source>
        <dbReference type="EMBL" id="KAF9530518.1"/>
    </source>
</evidence>
<protein>
    <submittedName>
        <fullName evidence="2">Uncharacterized protein</fullName>
    </submittedName>
</protein>
<dbReference type="AlphaFoldDB" id="A0A9P6EKI0"/>
<feature type="compositionally biased region" description="Polar residues" evidence="1">
    <location>
        <begin position="66"/>
        <end position="76"/>
    </location>
</feature>
<evidence type="ECO:0000256" key="1">
    <source>
        <dbReference type="SAM" id="MobiDB-lite"/>
    </source>
</evidence>
<accession>A0A9P6EKI0</accession>
<feature type="region of interest" description="Disordered" evidence="1">
    <location>
        <begin position="63"/>
        <end position="106"/>
    </location>
</feature>
<feature type="compositionally biased region" description="Polar residues" evidence="1">
    <location>
        <begin position="83"/>
        <end position="104"/>
    </location>
</feature>
<comment type="caution">
    <text evidence="2">The sequence shown here is derived from an EMBL/GenBank/DDBJ whole genome shotgun (WGS) entry which is preliminary data.</text>
</comment>